<dbReference type="Proteomes" id="UP001500909">
    <property type="component" value="Unassembled WGS sequence"/>
</dbReference>
<proteinExistence type="predicted"/>
<name>A0ABP3KKT2_9ACTN</name>
<protein>
    <submittedName>
        <fullName evidence="1">Uncharacterized protein</fullName>
    </submittedName>
</protein>
<evidence type="ECO:0000313" key="2">
    <source>
        <dbReference type="Proteomes" id="UP001500909"/>
    </source>
</evidence>
<comment type="caution">
    <text evidence="1">The sequence shown here is derived from an EMBL/GenBank/DDBJ whole genome shotgun (WGS) entry which is preliminary data.</text>
</comment>
<reference evidence="2" key="1">
    <citation type="journal article" date="2019" name="Int. J. Syst. Evol. Microbiol.">
        <title>The Global Catalogue of Microorganisms (GCM) 10K type strain sequencing project: providing services to taxonomists for standard genome sequencing and annotation.</title>
        <authorList>
            <consortium name="The Broad Institute Genomics Platform"/>
            <consortium name="The Broad Institute Genome Sequencing Center for Infectious Disease"/>
            <person name="Wu L."/>
            <person name="Ma J."/>
        </authorList>
    </citation>
    <scope>NUCLEOTIDE SEQUENCE [LARGE SCALE GENOMIC DNA]</scope>
    <source>
        <strain evidence="2">JCM 4805</strain>
    </source>
</reference>
<evidence type="ECO:0000313" key="1">
    <source>
        <dbReference type="EMBL" id="GAA0481865.1"/>
    </source>
</evidence>
<keyword evidence="2" id="KW-1185">Reference proteome</keyword>
<gene>
    <name evidence="1" type="ORF">GCM10010361_53360</name>
</gene>
<organism evidence="1 2">
    <name type="scientific">Streptomyces olivaceiscleroticus</name>
    <dbReference type="NCBI Taxonomy" id="68245"/>
    <lineage>
        <taxon>Bacteria</taxon>
        <taxon>Bacillati</taxon>
        <taxon>Actinomycetota</taxon>
        <taxon>Actinomycetes</taxon>
        <taxon>Kitasatosporales</taxon>
        <taxon>Streptomycetaceae</taxon>
        <taxon>Streptomyces</taxon>
    </lineage>
</organism>
<sequence>MVAVDVEAVADLAAAEACAAEDHGLVAQGLESGVGVRHSAKRHGMAGRTRRKCRVIRRFGGKSQVLARNGRATWWWPWPEIGGGRP</sequence>
<dbReference type="EMBL" id="BAAABY010000038">
    <property type="protein sequence ID" value="GAA0481865.1"/>
    <property type="molecule type" value="Genomic_DNA"/>
</dbReference>
<accession>A0ABP3KKT2</accession>